<evidence type="ECO:0000256" key="5">
    <source>
        <dbReference type="ARBA" id="ARBA00023237"/>
    </source>
</evidence>
<evidence type="ECO:0000256" key="4">
    <source>
        <dbReference type="ARBA" id="ARBA00023136"/>
    </source>
</evidence>
<evidence type="ECO:0000259" key="6">
    <source>
        <dbReference type="Pfam" id="PF07980"/>
    </source>
</evidence>
<dbReference type="RefSeq" id="WP_188220710.1">
    <property type="nucleotide sequence ID" value="NZ_NASZ01000013.1"/>
</dbReference>
<evidence type="ECO:0000313" key="9">
    <source>
        <dbReference type="Proteomes" id="UP000661715"/>
    </source>
</evidence>
<name>A0ABR7URL3_9FLAO</name>
<protein>
    <submittedName>
        <fullName evidence="8">RagB/SusD family nutrient uptake outer membrane protein</fullName>
    </submittedName>
</protein>
<comment type="caution">
    <text evidence="8">The sequence shown here is derived from an EMBL/GenBank/DDBJ whole genome shotgun (WGS) entry which is preliminary data.</text>
</comment>
<evidence type="ECO:0000259" key="7">
    <source>
        <dbReference type="Pfam" id="PF14322"/>
    </source>
</evidence>
<evidence type="ECO:0000256" key="3">
    <source>
        <dbReference type="ARBA" id="ARBA00022729"/>
    </source>
</evidence>
<dbReference type="InterPro" id="IPR011990">
    <property type="entry name" value="TPR-like_helical_dom_sf"/>
</dbReference>
<comment type="subcellular location">
    <subcellularLocation>
        <location evidence="1">Cell outer membrane</location>
    </subcellularLocation>
</comment>
<dbReference type="SUPFAM" id="SSF48452">
    <property type="entry name" value="TPR-like"/>
    <property type="match status" value="1"/>
</dbReference>
<organism evidence="8 9">
    <name type="scientific">Flavobacterium pokkalii</name>
    <dbReference type="NCBI Taxonomy" id="1940408"/>
    <lineage>
        <taxon>Bacteria</taxon>
        <taxon>Pseudomonadati</taxon>
        <taxon>Bacteroidota</taxon>
        <taxon>Flavobacteriia</taxon>
        <taxon>Flavobacteriales</taxon>
        <taxon>Flavobacteriaceae</taxon>
        <taxon>Flavobacterium</taxon>
    </lineage>
</organism>
<feature type="domain" description="RagB/SusD" evidence="6">
    <location>
        <begin position="389"/>
        <end position="637"/>
    </location>
</feature>
<evidence type="ECO:0000313" key="8">
    <source>
        <dbReference type="EMBL" id="MBD0725440.1"/>
    </source>
</evidence>
<dbReference type="Pfam" id="PF14322">
    <property type="entry name" value="SusD-like_3"/>
    <property type="match status" value="1"/>
</dbReference>
<dbReference type="InterPro" id="IPR033985">
    <property type="entry name" value="SusD-like_N"/>
</dbReference>
<dbReference type="InterPro" id="IPR012944">
    <property type="entry name" value="SusD_RagB_dom"/>
</dbReference>
<dbReference type="EMBL" id="NASZ01000013">
    <property type="protein sequence ID" value="MBD0725440.1"/>
    <property type="molecule type" value="Genomic_DNA"/>
</dbReference>
<evidence type="ECO:0000256" key="1">
    <source>
        <dbReference type="ARBA" id="ARBA00004442"/>
    </source>
</evidence>
<keyword evidence="9" id="KW-1185">Reference proteome</keyword>
<gene>
    <name evidence="8" type="ORF">B6A10_09645</name>
</gene>
<dbReference type="PROSITE" id="PS51257">
    <property type="entry name" value="PROKAR_LIPOPROTEIN"/>
    <property type="match status" value="1"/>
</dbReference>
<reference evidence="8 9" key="1">
    <citation type="journal article" date="2020" name="Microbiol. Res.">
        <title>Flavobacterium pokkalii sp. nov., a novel plant growth promoting native rhizobacteria isolated from pokkali rice grown in coastal saline affected agricultural regions of southern India, Kerala.</title>
        <authorList>
            <person name="Menon R.R."/>
            <person name="Kumari S."/>
            <person name="Viver T."/>
            <person name="Rameshkumar N."/>
        </authorList>
    </citation>
    <scope>NUCLEOTIDE SEQUENCE [LARGE SCALE GENOMIC DNA]</scope>
    <source>
        <strain evidence="8 9">L1I52</strain>
    </source>
</reference>
<comment type="similarity">
    <text evidence="2">Belongs to the SusD family.</text>
</comment>
<feature type="domain" description="SusD-like N-terminal" evidence="7">
    <location>
        <begin position="118"/>
        <end position="241"/>
    </location>
</feature>
<accession>A0ABR7URL3</accession>
<keyword evidence="3" id="KW-0732">Signal</keyword>
<keyword evidence="4" id="KW-0472">Membrane</keyword>
<sequence>MNQYIKNKITKLVPLVVLGTLLTSCSKDFLEPDPLSFYEPGTTFSTESGLQATLAIADRALRGNYIHYNYANNSVPIGTEYVFSDMAKYGKTDASTTAADYANIIVPTGSFATGTNDGIYLGYYWDEGYNGIKYANTVLTYIDKVQNLSEAVKNKYIGQAYFHRAYRYLNLVYQFGDIPLITKILSVPKQNYYSTKKEAIIEMITADMEKAVEWVPEQSALPYYGLVNKGACRQLLIKCYLASGRFAEAEAQADILINQSGYSLMQNSFGTFDPGGKPETWPITRNVIWDLHRPQNKVIAANKEAIMIMPNSGAQSFLGFASMRIFGPLWASGNLRTPDGKQAGLRIASNNANYNPLYDYNKAFGRGIATISASYYSQVPMWVVNGVEDKQDLRHNSTVGNWVNMENLKYNDKSSTYFGQNFRIKEGTTLLAKDTIRDYFDFPLYKIYLHDVVQEANPSSTDFQGATTGSVAHMYLYRLAETYLLRAEARFYQGNVVGATQDVNVIRQRAGASQLYSTVTIGDICAERGRELYLEEWRNVELKRVSHCLAISGKPDEWGNTYSLSNWDKQAGTDNAGGSYWWQRIVHYTLYNKYPNGIVVPNGTKKYTMDKRNAFWPIPNSAITANIKGKLSQNFGYDGYDANVKVWENWEDAVADEDKTE</sequence>
<dbReference type="Gene3D" id="1.25.40.390">
    <property type="match status" value="1"/>
</dbReference>
<keyword evidence="5" id="KW-0998">Cell outer membrane</keyword>
<dbReference type="Pfam" id="PF07980">
    <property type="entry name" value="SusD_RagB"/>
    <property type="match status" value="1"/>
</dbReference>
<dbReference type="Proteomes" id="UP000661715">
    <property type="component" value="Unassembled WGS sequence"/>
</dbReference>
<proteinExistence type="inferred from homology"/>
<evidence type="ECO:0000256" key="2">
    <source>
        <dbReference type="ARBA" id="ARBA00006275"/>
    </source>
</evidence>